<keyword evidence="9 13" id="KW-0472">Membrane</keyword>
<evidence type="ECO:0000256" key="4">
    <source>
        <dbReference type="ARBA" id="ARBA00022461"/>
    </source>
</evidence>
<dbReference type="GO" id="GO:0005886">
    <property type="term" value="C:plasma membrane"/>
    <property type="evidence" value="ECO:0007669"/>
    <property type="project" value="TreeGrafter"/>
</dbReference>
<evidence type="ECO:0000256" key="6">
    <source>
        <dbReference type="ARBA" id="ARBA00022989"/>
    </source>
</evidence>
<dbReference type="PANTHER" id="PTHR11690:SF288">
    <property type="entry name" value="AMILORIDE-SENSITIVE NA+ CHANNEL-RELATED"/>
    <property type="match status" value="1"/>
</dbReference>
<evidence type="ECO:0000256" key="7">
    <source>
        <dbReference type="ARBA" id="ARBA00023053"/>
    </source>
</evidence>
<keyword evidence="5 12" id="KW-0812">Transmembrane</keyword>
<evidence type="ECO:0000256" key="1">
    <source>
        <dbReference type="ARBA" id="ARBA00004141"/>
    </source>
</evidence>
<evidence type="ECO:0000313" key="15">
    <source>
        <dbReference type="RefSeq" id="XP_011305623.1"/>
    </source>
</evidence>
<gene>
    <name evidence="15" type="primary">LOC105268061</name>
</gene>
<keyword evidence="7" id="KW-0915">Sodium</keyword>
<dbReference type="KEGG" id="fas:105268061"/>
<organism evidence="14 15">
    <name type="scientific">Fopius arisanus</name>
    <dbReference type="NCBI Taxonomy" id="64838"/>
    <lineage>
        <taxon>Eukaryota</taxon>
        <taxon>Metazoa</taxon>
        <taxon>Ecdysozoa</taxon>
        <taxon>Arthropoda</taxon>
        <taxon>Hexapoda</taxon>
        <taxon>Insecta</taxon>
        <taxon>Pterygota</taxon>
        <taxon>Neoptera</taxon>
        <taxon>Endopterygota</taxon>
        <taxon>Hymenoptera</taxon>
        <taxon>Apocrita</taxon>
        <taxon>Ichneumonoidea</taxon>
        <taxon>Braconidae</taxon>
        <taxon>Opiinae</taxon>
        <taxon>Fopius</taxon>
    </lineage>
</organism>
<evidence type="ECO:0000313" key="14">
    <source>
        <dbReference type="Proteomes" id="UP000694866"/>
    </source>
</evidence>
<dbReference type="Gene3D" id="2.60.470.10">
    <property type="entry name" value="Acid-sensing ion channels like domains"/>
    <property type="match status" value="1"/>
</dbReference>
<dbReference type="RefSeq" id="XP_011305623.1">
    <property type="nucleotide sequence ID" value="XM_011307321.1"/>
</dbReference>
<sequence length="508" mass="57598">MNSRNTHRNSLQSRNTRFKNRSLPIFPPRKRHGLKNNSSNLLSEVYEEFSRESSIHGIKYTSRSKSIPERILWAFLIILSVIAAGILAQKFYYRHKQGNMRTLVISNQYPSWKIPLPAVTICQSTVASADRLNKYMRESKKLKMPSGLDFNQFLNDLQFLKELYIPTNHFQNAISRLNRIVSYNNLSVSEFTSIMSPSCDDYIVLCRSQGEIKPCSRYLKISMTPYGICCSANYDPLPTEQKSEYYSSTYGEVSLLSVILRNSSPEDRISGLFYGDGARVLIHDRHTYPGPSSREFIASRGSEVTAYIDGHTLTASPEVLSLSQKERDCRTSDPGSITYRLDNCLANCHEMMSRSQCQCVPLYASVILGSDTICNFTHVACMSGVKSRIARTSFRGYPCHCLPDCEGTSYSVATTAVPMNAVQYNPSEFYRIARRYPNVTAIHVTFARQTAMLLRRDLVLSWINLVSSLGGVFSLFLGCSFISVIEIIYFFSCYLSQLMKSRTTNLQQ</sequence>
<dbReference type="AlphaFoldDB" id="A0A9R1TAI7"/>
<evidence type="ECO:0000256" key="8">
    <source>
        <dbReference type="ARBA" id="ARBA00023065"/>
    </source>
</evidence>
<evidence type="ECO:0000256" key="2">
    <source>
        <dbReference type="ARBA" id="ARBA00007193"/>
    </source>
</evidence>
<keyword evidence="4 12" id="KW-0894">Sodium channel</keyword>
<feature type="transmembrane region" description="Helical" evidence="13">
    <location>
        <begin position="458"/>
        <end position="491"/>
    </location>
</feature>
<dbReference type="GO" id="GO:0015280">
    <property type="term" value="F:ligand-gated sodium channel activity"/>
    <property type="evidence" value="ECO:0007669"/>
    <property type="project" value="TreeGrafter"/>
</dbReference>
<dbReference type="OrthoDB" id="6436100at2759"/>
<keyword evidence="14" id="KW-1185">Reference proteome</keyword>
<keyword evidence="10 12" id="KW-0739">Sodium transport</keyword>
<proteinExistence type="inferred from homology"/>
<keyword evidence="3 12" id="KW-0813">Transport</keyword>
<dbReference type="PANTHER" id="PTHR11690">
    <property type="entry name" value="AMILORIDE-SENSITIVE SODIUM CHANNEL-RELATED"/>
    <property type="match status" value="1"/>
</dbReference>
<evidence type="ECO:0000256" key="13">
    <source>
        <dbReference type="SAM" id="Phobius"/>
    </source>
</evidence>
<keyword evidence="8 12" id="KW-0406">Ion transport</keyword>
<dbReference type="Gene3D" id="1.10.287.770">
    <property type="entry name" value="YojJ-like"/>
    <property type="match status" value="1"/>
</dbReference>
<evidence type="ECO:0000256" key="11">
    <source>
        <dbReference type="ARBA" id="ARBA00023303"/>
    </source>
</evidence>
<comment type="similarity">
    <text evidence="2 12">Belongs to the amiloride-sensitive sodium channel (TC 1.A.6) family.</text>
</comment>
<dbReference type="Pfam" id="PF00858">
    <property type="entry name" value="ASC"/>
    <property type="match status" value="1"/>
</dbReference>
<name>A0A9R1TAI7_9HYME</name>
<dbReference type="PRINTS" id="PR01078">
    <property type="entry name" value="AMINACHANNEL"/>
</dbReference>
<evidence type="ECO:0000256" key="10">
    <source>
        <dbReference type="ARBA" id="ARBA00023201"/>
    </source>
</evidence>
<keyword evidence="6 13" id="KW-1133">Transmembrane helix</keyword>
<dbReference type="InterPro" id="IPR001873">
    <property type="entry name" value="ENaC"/>
</dbReference>
<evidence type="ECO:0000256" key="5">
    <source>
        <dbReference type="ARBA" id="ARBA00022692"/>
    </source>
</evidence>
<dbReference type="GeneID" id="105268061"/>
<comment type="subcellular location">
    <subcellularLocation>
        <location evidence="1">Membrane</location>
        <topology evidence="1">Multi-pass membrane protein</topology>
    </subcellularLocation>
</comment>
<keyword evidence="11 12" id="KW-0407">Ion channel</keyword>
<dbReference type="Proteomes" id="UP000694866">
    <property type="component" value="Unplaced"/>
</dbReference>
<evidence type="ECO:0000256" key="3">
    <source>
        <dbReference type="ARBA" id="ARBA00022448"/>
    </source>
</evidence>
<accession>A0A9R1TAI7</accession>
<feature type="transmembrane region" description="Helical" evidence="13">
    <location>
        <begin position="71"/>
        <end position="93"/>
    </location>
</feature>
<evidence type="ECO:0000256" key="9">
    <source>
        <dbReference type="ARBA" id="ARBA00023136"/>
    </source>
</evidence>
<protein>
    <submittedName>
        <fullName evidence="15">Sodium channel protein Nach-like isoform X1</fullName>
    </submittedName>
</protein>
<reference evidence="15" key="1">
    <citation type="submission" date="2025-08" db="UniProtKB">
        <authorList>
            <consortium name="RefSeq"/>
        </authorList>
    </citation>
    <scope>IDENTIFICATION</scope>
    <source>
        <strain evidence="15">USDA-PBARC FA_bdor</strain>
        <tissue evidence="15">Whole organism</tissue>
    </source>
</reference>
<evidence type="ECO:0000256" key="12">
    <source>
        <dbReference type="RuleBase" id="RU000679"/>
    </source>
</evidence>